<sequence length="38" mass="4310">QFGNWKGYLHIIILFATTLSGAISGMKVKQFIKSKRNI</sequence>
<keyword evidence="1" id="KW-0812">Transmembrane</keyword>
<comment type="caution">
    <text evidence="2">The sequence shown here is derived from an EMBL/GenBank/DDBJ whole genome shotgun (WGS) entry which is preliminary data.</text>
</comment>
<protein>
    <submittedName>
        <fullName evidence="2">Uncharacterized protein</fullName>
    </submittedName>
</protein>
<gene>
    <name evidence="2" type="ORF">S03H2_00975</name>
</gene>
<dbReference type="EMBL" id="BARU01000254">
    <property type="protein sequence ID" value="GAH29540.1"/>
    <property type="molecule type" value="Genomic_DNA"/>
</dbReference>
<accession>X1FAH2</accession>
<organism evidence="2">
    <name type="scientific">marine sediment metagenome</name>
    <dbReference type="NCBI Taxonomy" id="412755"/>
    <lineage>
        <taxon>unclassified sequences</taxon>
        <taxon>metagenomes</taxon>
        <taxon>ecological metagenomes</taxon>
    </lineage>
</organism>
<feature type="transmembrane region" description="Helical" evidence="1">
    <location>
        <begin position="6"/>
        <end position="26"/>
    </location>
</feature>
<dbReference type="AlphaFoldDB" id="X1FAH2"/>
<feature type="non-terminal residue" evidence="2">
    <location>
        <position position="1"/>
    </location>
</feature>
<keyword evidence="1" id="KW-0472">Membrane</keyword>
<evidence type="ECO:0000256" key="1">
    <source>
        <dbReference type="SAM" id="Phobius"/>
    </source>
</evidence>
<evidence type="ECO:0000313" key="2">
    <source>
        <dbReference type="EMBL" id="GAH29540.1"/>
    </source>
</evidence>
<keyword evidence="1" id="KW-1133">Transmembrane helix</keyword>
<name>X1FAH2_9ZZZZ</name>
<reference evidence="2" key="1">
    <citation type="journal article" date="2014" name="Front. Microbiol.">
        <title>High frequency of phylogenetically diverse reductive dehalogenase-homologous genes in deep subseafloor sedimentary metagenomes.</title>
        <authorList>
            <person name="Kawai M."/>
            <person name="Futagami T."/>
            <person name="Toyoda A."/>
            <person name="Takaki Y."/>
            <person name="Nishi S."/>
            <person name="Hori S."/>
            <person name="Arai W."/>
            <person name="Tsubouchi T."/>
            <person name="Morono Y."/>
            <person name="Uchiyama I."/>
            <person name="Ito T."/>
            <person name="Fujiyama A."/>
            <person name="Inagaki F."/>
            <person name="Takami H."/>
        </authorList>
    </citation>
    <scope>NUCLEOTIDE SEQUENCE</scope>
    <source>
        <strain evidence="2">Expedition CK06-06</strain>
    </source>
</reference>
<proteinExistence type="predicted"/>